<dbReference type="PANTHER" id="PTHR43047">
    <property type="entry name" value="TWO-COMPONENT HISTIDINE PROTEIN KINASE"/>
    <property type="match status" value="1"/>
</dbReference>
<evidence type="ECO:0000256" key="6">
    <source>
        <dbReference type="ARBA" id="ARBA00022679"/>
    </source>
</evidence>
<dbReference type="Gene3D" id="1.20.1070.10">
    <property type="entry name" value="Rhodopsin 7-helix transmembrane proteins"/>
    <property type="match status" value="1"/>
</dbReference>
<comment type="subcellular location">
    <subcellularLocation>
        <location evidence="2">Membrane</location>
        <topology evidence="2">Multi-pass membrane protein</topology>
    </subcellularLocation>
</comment>
<keyword evidence="9 12" id="KW-1133">Transmembrane helix</keyword>
<dbReference type="SMART" id="SM01021">
    <property type="entry name" value="Bac_rhodopsin"/>
    <property type="match status" value="1"/>
</dbReference>
<feature type="transmembrane region" description="Helical" evidence="12">
    <location>
        <begin position="259"/>
        <end position="277"/>
    </location>
</feature>
<dbReference type="CDD" id="cd16922">
    <property type="entry name" value="HATPase_EvgS-ArcB-TorS-like"/>
    <property type="match status" value="1"/>
</dbReference>
<dbReference type="Proteomes" id="UP000232323">
    <property type="component" value="Unassembled WGS sequence"/>
</dbReference>
<protein>
    <recommendedName>
        <fullName evidence="4">histidine kinase</fullName>
        <ecNumber evidence="4">2.7.13.3</ecNumber>
    </recommendedName>
</protein>
<feature type="compositionally biased region" description="Polar residues" evidence="11">
    <location>
        <begin position="30"/>
        <end position="43"/>
    </location>
</feature>
<keyword evidence="6" id="KW-0808">Transferase</keyword>
<dbReference type="InterPro" id="IPR004358">
    <property type="entry name" value="Sig_transdc_His_kin-like_C"/>
</dbReference>
<evidence type="ECO:0000256" key="3">
    <source>
        <dbReference type="ARBA" id="ARBA00008130"/>
    </source>
</evidence>
<evidence type="ECO:0000313" key="14">
    <source>
        <dbReference type="EMBL" id="GAX76238.1"/>
    </source>
</evidence>
<dbReference type="InterPro" id="IPR036097">
    <property type="entry name" value="HisK_dim/P_sf"/>
</dbReference>
<accession>A0A250WZH3</accession>
<dbReference type="Gene3D" id="3.30.565.10">
    <property type="entry name" value="Histidine kinase-like ATPase, C-terminal domain"/>
    <property type="match status" value="1"/>
</dbReference>
<dbReference type="Pfam" id="PF01036">
    <property type="entry name" value="Bac_rhodopsin"/>
    <property type="match status" value="1"/>
</dbReference>
<proteinExistence type="inferred from homology"/>
<evidence type="ECO:0000256" key="2">
    <source>
        <dbReference type="ARBA" id="ARBA00004141"/>
    </source>
</evidence>
<keyword evidence="5" id="KW-0597">Phosphoprotein</keyword>
<feature type="region of interest" description="Disordered" evidence="11">
    <location>
        <begin position="782"/>
        <end position="806"/>
    </location>
</feature>
<dbReference type="OrthoDB" id="550978at2759"/>
<dbReference type="PRINTS" id="PR00344">
    <property type="entry name" value="BCTRLSENSOR"/>
</dbReference>
<dbReference type="Gene3D" id="1.10.287.130">
    <property type="match status" value="1"/>
</dbReference>
<gene>
    <name evidence="14" type="ORF">CEUSTIGMA_g3682.t1</name>
</gene>
<feature type="region of interest" description="Disordered" evidence="11">
    <location>
        <begin position="977"/>
        <end position="1001"/>
    </location>
</feature>
<keyword evidence="7 12" id="KW-0812">Transmembrane</keyword>
<dbReference type="STRING" id="1157962.A0A250WZH3"/>
<sequence>MGVLEPVYERVNSQETLEHGDVTDGDNKSKNSNKLGIASTSSIEPPTHGDGISGWSMTLLWAGCILLWYTAVQMFFVPAILKEDPKARDQLFSQLSIRYYQYSEAAFFTAAVLNLISLVFEETPEKRQLAFLSAIIKGLSWHSDFLVVTGQAIIVYDGYGAILLPGRYVQWSCTTPTMLFTLSKISDFTSRQTWTTMFFDWLMIITGFIAAVLPPGIFSCLFLALSYATMLVVLWSLYCMVQSALSVANSPHARMSLHFTLWSTFIIWNLFPVAWTIERIPHLCHLGEPLWLFCNFSAKVVFSSCILYNNFVTIQQRRLAAQIEQEHKDRIVMVAELKEALRHKDEFISVVGHELRTPLNAIIQLSVAMTHNLGAFGTWERHRTWLETIARSATHLLGIINDIITMRAARTGLSLKQELVFVEKVVDHVIHTLSPMAKRGVVLEKALAMASLPPIVGDERRIMQLLSNLIGNALKFTDKGKVAVVVQTDRHARNVIIVITDTGCGIPHQELRKLLVPFKQADMSTNRKFGGTGLGLSIAQQLVDAHAGKLELESKEGEGTTVVVTLPVLQPETRTSLEDQFKERYTASGYSFEDLMDPAVARAEGRRSAVFRASLDSPAGRFRAPSTNDSQYQVEHYQWEDDLLRGEELGGEISAAASGEGGPPPMAVALVSSLYTTEVTQSRPPSNLRPAGMPFTQATASNGLPPGTYQSMQQQNFMMSGLSATAASGSVAGGKDSRSHSHVGLAGQRYSDEPMSKESLELERQQRERLLAWALATQHSVPGATSAGAADGRGASGEGSSYGGPPPIQTIPDIVCVCSEEGGYATQQDPVPEEGLGELEMDEYAGSWHKPARFQDAFDANKEYYSYDNRMSYEYRPSLDFGSKKGGSGRRRSWMQPSSEVETLVPEEVHGGLKTTAAAAGEELIVSSPVLTSAGAGTSEGPPPPLQKNSTALSFKKVSGLKSMVRRSVDLLHMGSFNKLSKGATAGSSTSTSASPTNKGM</sequence>
<dbReference type="SMART" id="SM00388">
    <property type="entry name" value="HisKA"/>
    <property type="match status" value="1"/>
</dbReference>
<feature type="region of interest" description="Disordered" evidence="11">
    <location>
        <begin position="880"/>
        <end position="901"/>
    </location>
</feature>
<reference evidence="14 15" key="1">
    <citation type="submission" date="2017-08" db="EMBL/GenBank/DDBJ databases">
        <title>Acidophilic green algal genome provides insights into adaptation to an acidic environment.</title>
        <authorList>
            <person name="Hirooka S."/>
            <person name="Hirose Y."/>
            <person name="Kanesaki Y."/>
            <person name="Higuchi S."/>
            <person name="Fujiwara T."/>
            <person name="Onuma R."/>
            <person name="Era A."/>
            <person name="Ohbayashi R."/>
            <person name="Uzuka A."/>
            <person name="Nozaki H."/>
            <person name="Yoshikawa H."/>
            <person name="Miyagishima S.Y."/>
        </authorList>
    </citation>
    <scope>NUCLEOTIDE SEQUENCE [LARGE SCALE GENOMIC DNA]</scope>
    <source>
        <strain evidence="14 15">NIES-2499</strain>
    </source>
</reference>
<evidence type="ECO:0000256" key="4">
    <source>
        <dbReference type="ARBA" id="ARBA00012438"/>
    </source>
</evidence>
<dbReference type="InterPro" id="IPR036890">
    <property type="entry name" value="HATPase_C_sf"/>
</dbReference>
<comment type="similarity">
    <text evidence="3">Belongs to the archaeal/bacterial/fungal opsin family.</text>
</comment>
<organism evidence="14 15">
    <name type="scientific">Chlamydomonas eustigma</name>
    <dbReference type="NCBI Taxonomy" id="1157962"/>
    <lineage>
        <taxon>Eukaryota</taxon>
        <taxon>Viridiplantae</taxon>
        <taxon>Chlorophyta</taxon>
        <taxon>core chlorophytes</taxon>
        <taxon>Chlorophyceae</taxon>
        <taxon>CS clade</taxon>
        <taxon>Chlamydomonadales</taxon>
        <taxon>Chlamydomonadaceae</taxon>
        <taxon>Chlamydomonas</taxon>
    </lineage>
</organism>
<dbReference type="Pfam" id="PF00512">
    <property type="entry name" value="HisKA"/>
    <property type="match status" value="1"/>
</dbReference>
<keyword evidence="8" id="KW-0418">Kinase</keyword>
<dbReference type="SMART" id="SM00387">
    <property type="entry name" value="HATPase_c"/>
    <property type="match status" value="1"/>
</dbReference>
<evidence type="ECO:0000256" key="10">
    <source>
        <dbReference type="ARBA" id="ARBA00023136"/>
    </source>
</evidence>
<dbReference type="InterPro" id="IPR001425">
    <property type="entry name" value="Arc/bac/fun_rhodopsins"/>
</dbReference>
<name>A0A250WZH3_9CHLO</name>
<comment type="caution">
    <text evidence="14">The sequence shown here is derived from an EMBL/GenBank/DDBJ whole genome shotgun (WGS) entry which is preliminary data.</text>
</comment>
<dbReference type="PROSITE" id="PS50109">
    <property type="entry name" value="HIS_KIN"/>
    <property type="match status" value="1"/>
</dbReference>
<evidence type="ECO:0000256" key="8">
    <source>
        <dbReference type="ARBA" id="ARBA00022777"/>
    </source>
</evidence>
<dbReference type="CDD" id="cd00082">
    <property type="entry name" value="HisKA"/>
    <property type="match status" value="1"/>
</dbReference>
<dbReference type="InterPro" id="IPR003594">
    <property type="entry name" value="HATPase_dom"/>
</dbReference>
<feature type="compositionally biased region" description="Low complexity" evidence="11">
    <location>
        <begin position="783"/>
        <end position="793"/>
    </location>
</feature>
<feature type="transmembrane region" description="Helical" evidence="12">
    <location>
        <begin position="59"/>
        <end position="81"/>
    </location>
</feature>
<evidence type="ECO:0000256" key="5">
    <source>
        <dbReference type="ARBA" id="ARBA00022553"/>
    </source>
</evidence>
<dbReference type="GO" id="GO:0005886">
    <property type="term" value="C:plasma membrane"/>
    <property type="evidence" value="ECO:0007669"/>
    <property type="project" value="TreeGrafter"/>
</dbReference>
<dbReference type="AlphaFoldDB" id="A0A250WZH3"/>
<evidence type="ECO:0000313" key="15">
    <source>
        <dbReference type="Proteomes" id="UP000232323"/>
    </source>
</evidence>
<evidence type="ECO:0000256" key="1">
    <source>
        <dbReference type="ARBA" id="ARBA00000085"/>
    </source>
</evidence>
<dbReference type="SUPFAM" id="SSF55874">
    <property type="entry name" value="ATPase domain of HSP90 chaperone/DNA topoisomerase II/histidine kinase"/>
    <property type="match status" value="1"/>
</dbReference>
<dbReference type="EMBL" id="BEGY01000016">
    <property type="protein sequence ID" value="GAX76238.1"/>
    <property type="molecule type" value="Genomic_DNA"/>
</dbReference>
<dbReference type="FunFam" id="3.30.565.10:FF:000010">
    <property type="entry name" value="Sensor histidine kinase RcsC"/>
    <property type="match status" value="1"/>
</dbReference>
<evidence type="ECO:0000256" key="11">
    <source>
        <dbReference type="SAM" id="MobiDB-lite"/>
    </source>
</evidence>
<dbReference type="SUPFAM" id="SSF47384">
    <property type="entry name" value="Homodimeric domain of signal transducing histidine kinase"/>
    <property type="match status" value="1"/>
</dbReference>
<comment type="catalytic activity">
    <reaction evidence="1">
        <text>ATP + protein L-histidine = ADP + protein N-phospho-L-histidine.</text>
        <dbReference type="EC" id="2.7.13.3"/>
    </reaction>
</comment>
<feature type="transmembrane region" description="Helical" evidence="12">
    <location>
        <begin position="224"/>
        <end position="247"/>
    </location>
</feature>
<dbReference type="InterPro" id="IPR005467">
    <property type="entry name" value="His_kinase_dom"/>
</dbReference>
<feature type="domain" description="Histidine kinase" evidence="13">
    <location>
        <begin position="350"/>
        <end position="570"/>
    </location>
</feature>
<dbReference type="InterPro" id="IPR003661">
    <property type="entry name" value="HisK_dim/P_dom"/>
</dbReference>
<dbReference type="GO" id="GO:0009927">
    <property type="term" value="F:histidine phosphotransfer kinase activity"/>
    <property type="evidence" value="ECO:0007669"/>
    <property type="project" value="TreeGrafter"/>
</dbReference>
<dbReference type="Pfam" id="PF02518">
    <property type="entry name" value="HATPase_c"/>
    <property type="match status" value="1"/>
</dbReference>
<feature type="compositionally biased region" description="Low complexity" evidence="11">
    <location>
        <begin position="983"/>
        <end position="995"/>
    </location>
</feature>
<feature type="compositionally biased region" description="Basic and acidic residues" evidence="11">
    <location>
        <begin position="16"/>
        <end position="29"/>
    </location>
</feature>
<feature type="transmembrane region" description="Helical" evidence="12">
    <location>
        <begin position="198"/>
        <end position="218"/>
    </location>
</feature>
<keyword evidence="15" id="KW-1185">Reference proteome</keyword>
<evidence type="ECO:0000259" key="13">
    <source>
        <dbReference type="PROSITE" id="PS50109"/>
    </source>
</evidence>
<evidence type="ECO:0000256" key="12">
    <source>
        <dbReference type="SAM" id="Phobius"/>
    </source>
</evidence>
<dbReference type="EC" id="2.7.13.3" evidence="4"/>
<dbReference type="SUPFAM" id="SSF81321">
    <property type="entry name" value="Family A G protein-coupled receptor-like"/>
    <property type="match status" value="1"/>
</dbReference>
<dbReference type="PANTHER" id="PTHR43047:SF72">
    <property type="entry name" value="OSMOSENSING HISTIDINE PROTEIN KINASE SLN1"/>
    <property type="match status" value="1"/>
</dbReference>
<dbReference type="GO" id="GO:0000155">
    <property type="term" value="F:phosphorelay sensor kinase activity"/>
    <property type="evidence" value="ECO:0007669"/>
    <property type="project" value="InterPro"/>
</dbReference>
<evidence type="ECO:0000256" key="7">
    <source>
        <dbReference type="ARBA" id="ARBA00022692"/>
    </source>
</evidence>
<evidence type="ECO:0000256" key="9">
    <source>
        <dbReference type="ARBA" id="ARBA00022989"/>
    </source>
</evidence>
<feature type="region of interest" description="Disordered" evidence="11">
    <location>
        <begin position="15"/>
        <end position="43"/>
    </location>
</feature>
<feature type="region of interest" description="Disordered" evidence="11">
    <location>
        <begin position="727"/>
        <end position="757"/>
    </location>
</feature>
<keyword evidence="10 12" id="KW-0472">Membrane</keyword>